<dbReference type="PROSITE" id="PS51186">
    <property type="entry name" value="GNAT"/>
    <property type="match status" value="1"/>
</dbReference>
<name>A0A5C5VHS9_9BACT</name>
<feature type="domain" description="N-acetyltransferase" evidence="1">
    <location>
        <begin position="23"/>
        <end position="197"/>
    </location>
</feature>
<dbReference type="AlphaFoldDB" id="A0A5C5VHS9"/>
<dbReference type="Gene3D" id="3.40.630.30">
    <property type="match status" value="1"/>
</dbReference>
<dbReference type="Proteomes" id="UP000316714">
    <property type="component" value="Unassembled WGS sequence"/>
</dbReference>
<evidence type="ECO:0000313" key="3">
    <source>
        <dbReference type="Proteomes" id="UP000316714"/>
    </source>
</evidence>
<protein>
    <submittedName>
        <fullName evidence="2">Acetyltransferase (GNAT) family protein</fullName>
    </submittedName>
</protein>
<gene>
    <name evidence="2" type="ORF">KOR34_22530</name>
</gene>
<dbReference type="RefSeq" id="WP_146564649.1">
    <property type="nucleotide sequence ID" value="NZ_SIHJ01000001.1"/>
</dbReference>
<dbReference type="InterPro" id="IPR016181">
    <property type="entry name" value="Acyl_CoA_acyltransferase"/>
</dbReference>
<dbReference type="OrthoDB" id="280622at2"/>
<sequence>MSLARFAYRIGKAPLRRMPAWMLRVRPFTVYAIPTGHFAELADRPVAPPTETVRWATPDDTALLGEVAGHECAAQWDGVNRRAAIVTDDGQPIACVWVARQNYLDPDLDVDVRLYDGDRWLYAAVVAADRRREGVYSRLLRFVGQELHAEGAKRIVLGVTTGNHASVRAHAKWRPTPLGKATVLRVLGCVFCRCSGRVGRVSTSSGNSRNLITLQIER</sequence>
<keyword evidence="2" id="KW-0808">Transferase</keyword>
<dbReference type="GO" id="GO:0016747">
    <property type="term" value="F:acyltransferase activity, transferring groups other than amino-acyl groups"/>
    <property type="evidence" value="ECO:0007669"/>
    <property type="project" value="InterPro"/>
</dbReference>
<dbReference type="Pfam" id="PF00583">
    <property type="entry name" value="Acetyltransf_1"/>
    <property type="match status" value="1"/>
</dbReference>
<keyword evidence="3" id="KW-1185">Reference proteome</keyword>
<accession>A0A5C5VHS9</accession>
<dbReference type="EMBL" id="SIHJ01000001">
    <property type="protein sequence ID" value="TWT37305.1"/>
    <property type="molecule type" value="Genomic_DNA"/>
</dbReference>
<organism evidence="2 3">
    <name type="scientific">Posidoniimonas corsicana</name>
    <dbReference type="NCBI Taxonomy" id="1938618"/>
    <lineage>
        <taxon>Bacteria</taxon>
        <taxon>Pseudomonadati</taxon>
        <taxon>Planctomycetota</taxon>
        <taxon>Planctomycetia</taxon>
        <taxon>Pirellulales</taxon>
        <taxon>Lacipirellulaceae</taxon>
        <taxon>Posidoniimonas</taxon>
    </lineage>
</organism>
<reference evidence="2 3" key="1">
    <citation type="submission" date="2019-02" db="EMBL/GenBank/DDBJ databases">
        <title>Deep-cultivation of Planctomycetes and their phenomic and genomic characterization uncovers novel biology.</title>
        <authorList>
            <person name="Wiegand S."/>
            <person name="Jogler M."/>
            <person name="Boedeker C."/>
            <person name="Pinto D."/>
            <person name="Vollmers J."/>
            <person name="Rivas-Marin E."/>
            <person name="Kohn T."/>
            <person name="Peeters S.H."/>
            <person name="Heuer A."/>
            <person name="Rast P."/>
            <person name="Oberbeckmann S."/>
            <person name="Bunk B."/>
            <person name="Jeske O."/>
            <person name="Meyerdierks A."/>
            <person name="Storesund J.E."/>
            <person name="Kallscheuer N."/>
            <person name="Luecker S."/>
            <person name="Lage O.M."/>
            <person name="Pohl T."/>
            <person name="Merkel B.J."/>
            <person name="Hornburger P."/>
            <person name="Mueller R.-W."/>
            <person name="Bruemmer F."/>
            <person name="Labrenz M."/>
            <person name="Spormann A.M."/>
            <person name="Op Den Camp H."/>
            <person name="Overmann J."/>
            <person name="Amann R."/>
            <person name="Jetten M.S.M."/>
            <person name="Mascher T."/>
            <person name="Medema M.H."/>
            <person name="Devos D.P."/>
            <person name="Kaster A.-K."/>
            <person name="Ovreas L."/>
            <person name="Rohde M."/>
            <person name="Galperin M.Y."/>
            <person name="Jogler C."/>
        </authorList>
    </citation>
    <scope>NUCLEOTIDE SEQUENCE [LARGE SCALE GENOMIC DNA]</scope>
    <source>
        <strain evidence="2 3">KOR34</strain>
    </source>
</reference>
<evidence type="ECO:0000259" key="1">
    <source>
        <dbReference type="PROSITE" id="PS51186"/>
    </source>
</evidence>
<comment type="caution">
    <text evidence="2">The sequence shown here is derived from an EMBL/GenBank/DDBJ whole genome shotgun (WGS) entry which is preliminary data.</text>
</comment>
<proteinExistence type="predicted"/>
<dbReference type="InterPro" id="IPR000182">
    <property type="entry name" value="GNAT_dom"/>
</dbReference>
<evidence type="ECO:0000313" key="2">
    <source>
        <dbReference type="EMBL" id="TWT37305.1"/>
    </source>
</evidence>
<dbReference type="SUPFAM" id="SSF55729">
    <property type="entry name" value="Acyl-CoA N-acyltransferases (Nat)"/>
    <property type="match status" value="1"/>
</dbReference>